<dbReference type="PANTHER" id="PTHR35803">
    <property type="entry name" value="GLUCAN 1,4-ALPHA-GLUCOSIDASE SUSB-RELATED"/>
    <property type="match status" value="1"/>
</dbReference>
<gene>
    <name evidence="10" type="ORF">IDJ75_05740</name>
</gene>
<feature type="chain" id="PRO_5046541461" evidence="6">
    <location>
        <begin position="25"/>
        <end position="645"/>
    </location>
</feature>
<dbReference type="RefSeq" id="WP_191174622.1">
    <property type="nucleotide sequence ID" value="NZ_JACWMW010000001.1"/>
</dbReference>
<reference evidence="10 11" key="1">
    <citation type="submission" date="2020-09" db="EMBL/GenBank/DDBJ databases">
        <title>Novel species of Mucilaginibacter isolated from a glacier on the Tibetan Plateau.</title>
        <authorList>
            <person name="Liu Q."/>
            <person name="Xin Y.-H."/>
        </authorList>
    </citation>
    <scope>NUCLEOTIDE SEQUENCE [LARGE SCALE GENOMIC DNA]</scope>
    <source>
        <strain evidence="10 11">CGMCC 1.13878</strain>
    </source>
</reference>
<accession>A0ABR7X2F7</accession>
<dbReference type="PANTHER" id="PTHR35803:SF2">
    <property type="entry name" value="RETAINING ALPHA-GALACTOSIDASE"/>
    <property type="match status" value="1"/>
</dbReference>
<dbReference type="Pfam" id="PF14509">
    <property type="entry name" value="GH97_C"/>
    <property type="match status" value="1"/>
</dbReference>
<evidence type="ECO:0000256" key="1">
    <source>
        <dbReference type="ARBA" id="ARBA00001913"/>
    </source>
</evidence>
<organism evidence="10 11">
    <name type="scientific">Mucilaginibacter rigui</name>
    <dbReference type="NCBI Taxonomy" id="534635"/>
    <lineage>
        <taxon>Bacteria</taxon>
        <taxon>Pseudomonadati</taxon>
        <taxon>Bacteroidota</taxon>
        <taxon>Sphingobacteriia</taxon>
        <taxon>Sphingobacteriales</taxon>
        <taxon>Sphingobacteriaceae</taxon>
        <taxon>Mucilaginibacter</taxon>
    </lineage>
</organism>
<dbReference type="Proteomes" id="UP000618754">
    <property type="component" value="Unassembled WGS sequence"/>
</dbReference>
<comment type="caution">
    <text evidence="10">The sequence shown here is derived from an EMBL/GenBank/DDBJ whole genome shotgun (WGS) entry which is preliminary data.</text>
</comment>
<dbReference type="InterPro" id="IPR014718">
    <property type="entry name" value="GH-type_carb-bd"/>
</dbReference>
<dbReference type="InterPro" id="IPR013780">
    <property type="entry name" value="Glyco_hydro_b"/>
</dbReference>
<dbReference type="InterPro" id="IPR013785">
    <property type="entry name" value="Aldolase_TIM"/>
</dbReference>
<keyword evidence="11" id="KW-1185">Reference proteome</keyword>
<comment type="subunit">
    <text evidence="2">Monomer.</text>
</comment>
<dbReference type="Pfam" id="PF10566">
    <property type="entry name" value="Glyco_hydro_97"/>
    <property type="match status" value="1"/>
</dbReference>
<dbReference type="InterPro" id="IPR029486">
    <property type="entry name" value="GH97_N"/>
</dbReference>
<evidence type="ECO:0000313" key="11">
    <source>
        <dbReference type="Proteomes" id="UP000618754"/>
    </source>
</evidence>
<evidence type="ECO:0000259" key="9">
    <source>
        <dbReference type="Pfam" id="PF14509"/>
    </source>
</evidence>
<feature type="domain" description="Glycosyl-hydrolase 97 catalytic" evidence="7">
    <location>
        <begin position="301"/>
        <end position="456"/>
    </location>
</feature>
<feature type="signal peptide" evidence="6">
    <location>
        <begin position="1"/>
        <end position="24"/>
    </location>
</feature>
<dbReference type="Pfam" id="PF14508">
    <property type="entry name" value="GH97_N"/>
    <property type="match status" value="1"/>
</dbReference>
<comment type="cofactor">
    <cofactor evidence="1">
        <name>Ca(2+)</name>
        <dbReference type="ChEBI" id="CHEBI:29108"/>
    </cofactor>
</comment>
<dbReference type="Gene3D" id="2.60.40.1180">
    <property type="entry name" value="Golgi alpha-mannosidase II"/>
    <property type="match status" value="1"/>
</dbReference>
<dbReference type="GO" id="GO:0016787">
    <property type="term" value="F:hydrolase activity"/>
    <property type="evidence" value="ECO:0007669"/>
    <property type="project" value="UniProtKB-KW"/>
</dbReference>
<proteinExistence type="predicted"/>
<dbReference type="Gene3D" id="2.70.98.10">
    <property type="match status" value="1"/>
</dbReference>
<evidence type="ECO:0000256" key="3">
    <source>
        <dbReference type="ARBA" id="ARBA00022801"/>
    </source>
</evidence>
<evidence type="ECO:0000256" key="4">
    <source>
        <dbReference type="ARBA" id="ARBA00022837"/>
    </source>
</evidence>
<evidence type="ECO:0000256" key="5">
    <source>
        <dbReference type="ARBA" id="ARBA00023295"/>
    </source>
</evidence>
<dbReference type="InterPro" id="IPR017853">
    <property type="entry name" value="GH"/>
</dbReference>
<dbReference type="InterPro" id="IPR029483">
    <property type="entry name" value="GH97_C"/>
</dbReference>
<keyword evidence="5" id="KW-0326">Glycosidase</keyword>
<name>A0ABR7X2F7_9SPHI</name>
<dbReference type="InterPro" id="IPR019563">
    <property type="entry name" value="GH97_catalytic"/>
</dbReference>
<keyword evidence="6" id="KW-0732">Signal</keyword>
<keyword evidence="4" id="KW-0106">Calcium</keyword>
<evidence type="ECO:0000256" key="2">
    <source>
        <dbReference type="ARBA" id="ARBA00011245"/>
    </source>
</evidence>
<feature type="domain" description="Glycosyl-hydrolase 97 N-terminal" evidence="8">
    <location>
        <begin position="33"/>
        <end position="285"/>
    </location>
</feature>
<protein>
    <submittedName>
        <fullName evidence="10">Glycoside hydrolase family 97 catalytic domain-containing protein</fullName>
    </submittedName>
</protein>
<dbReference type="Gene3D" id="3.20.20.70">
    <property type="entry name" value="Aldolase class I"/>
    <property type="match status" value="1"/>
</dbReference>
<keyword evidence="3 10" id="KW-0378">Hydrolase</keyword>
<evidence type="ECO:0000259" key="7">
    <source>
        <dbReference type="Pfam" id="PF10566"/>
    </source>
</evidence>
<evidence type="ECO:0000256" key="6">
    <source>
        <dbReference type="SAM" id="SignalP"/>
    </source>
</evidence>
<sequence length="645" mass="72289">MINFLKTLVIAFLAGFIILSQAYAQKSTTEWKVSSPDQGLQINLELNNGSLSYKVQNKNNEVVRQSKLGVETTTDKFTGGLSFVNELTRKINEIYTLPVGKYHVYHATANQASITFANSDKNKITIDLRAYNDGVAFRYRFPDSAKNYTLVKELTEFAIPEATAWMQPYDKDPSYENVFKNGIPAGTAAKDSSGWAFPVLFHTKDQWLFISESNTTADNAAMHLQQNAANGVYKMAFPLAAEGLGQGSAYPVAKTPFATAWRLIIAGESAGTVVQSNLVNHLAQPNAIGNISWVEPGRSSWSWWSDHASSRNITTMKRFVDLAAKMKWEYSLIDANWNIPTAGGSIEDLVKYAKQKNVKLTLWYNSGGPHNNVGEQPRDVMFNPDTRRQELKKIHNWGVRAIKVDFFQSDKQNIMKLYTDILKDAAKEEIMVIFHGSTMPRGWARTYPNLLSMESVRGAENYGWSNDFAMDAAELNTIYVFTRNVAGSMDYTPVTFSDYKCCPHTTTNTHELALSVMFESGMMHFADSDSSYLSQDNVVKAFLSSVPNTWDDTRYIQGEPGKEAIIARRKGKNWYIAGINGESTAKTWTISLPFLYNKDVFRGTLFTDGNTPRTIAHREIVQEKDSKVTVGIMPKGGFVLELKPQ</sequence>
<dbReference type="InterPro" id="IPR052720">
    <property type="entry name" value="Glycosyl_hydrolase_97"/>
</dbReference>
<feature type="domain" description="Glycosyl-hydrolase 97 C-terminal oligomerisation" evidence="9">
    <location>
        <begin position="549"/>
        <end position="643"/>
    </location>
</feature>
<dbReference type="SUPFAM" id="SSF51445">
    <property type="entry name" value="(Trans)glycosidases"/>
    <property type="match status" value="1"/>
</dbReference>
<evidence type="ECO:0000259" key="8">
    <source>
        <dbReference type="Pfam" id="PF14508"/>
    </source>
</evidence>
<evidence type="ECO:0000313" key="10">
    <source>
        <dbReference type="EMBL" id="MBD1384771.1"/>
    </source>
</evidence>
<dbReference type="EMBL" id="JACWMW010000001">
    <property type="protein sequence ID" value="MBD1384771.1"/>
    <property type="molecule type" value="Genomic_DNA"/>
</dbReference>